<sequence length="70" mass="8105">MHARACTEEASLADGWEVRPAALWLHLIIRRTSEAACFPWQVPQVRTRRRSSQANATRRTSSGSFWHRGW</sequence>
<organism evidence="2 3">
    <name type="scientific">Liparis tanakae</name>
    <name type="common">Tanaka's snailfish</name>
    <dbReference type="NCBI Taxonomy" id="230148"/>
    <lineage>
        <taxon>Eukaryota</taxon>
        <taxon>Metazoa</taxon>
        <taxon>Chordata</taxon>
        <taxon>Craniata</taxon>
        <taxon>Vertebrata</taxon>
        <taxon>Euteleostomi</taxon>
        <taxon>Actinopterygii</taxon>
        <taxon>Neopterygii</taxon>
        <taxon>Teleostei</taxon>
        <taxon>Neoteleostei</taxon>
        <taxon>Acanthomorphata</taxon>
        <taxon>Eupercaria</taxon>
        <taxon>Perciformes</taxon>
        <taxon>Cottioidei</taxon>
        <taxon>Cottales</taxon>
        <taxon>Liparidae</taxon>
        <taxon>Liparis</taxon>
    </lineage>
</organism>
<comment type="caution">
    <text evidence="2">The sequence shown here is derived from an EMBL/GenBank/DDBJ whole genome shotgun (WGS) entry which is preliminary data.</text>
</comment>
<name>A0A4Z2ENK5_9TELE</name>
<dbReference type="Proteomes" id="UP000314294">
    <property type="component" value="Unassembled WGS sequence"/>
</dbReference>
<evidence type="ECO:0000256" key="1">
    <source>
        <dbReference type="SAM" id="MobiDB-lite"/>
    </source>
</evidence>
<protein>
    <submittedName>
        <fullName evidence="2">Uncharacterized protein</fullName>
    </submittedName>
</protein>
<feature type="compositionally biased region" description="Polar residues" evidence="1">
    <location>
        <begin position="52"/>
        <end position="64"/>
    </location>
</feature>
<evidence type="ECO:0000313" key="3">
    <source>
        <dbReference type="Proteomes" id="UP000314294"/>
    </source>
</evidence>
<keyword evidence="3" id="KW-1185">Reference proteome</keyword>
<dbReference type="EMBL" id="SRLO01004439">
    <property type="protein sequence ID" value="TNN30486.1"/>
    <property type="molecule type" value="Genomic_DNA"/>
</dbReference>
<evidence type="ECO:0000313" key="2">
    <source>
        <dbReference type="EMBL" id="TNN30486.1"/>
    </source>
</evidence>
<dbReference type="AlphaFoldDB" id="A0A4Z2ENK5"/>
<accession>A0A4Z2ENK5</accession>
<gene>
    <name evidence="2" type="ORF">EYF80_059362</name>
</gene>
<reference evidence="2 3" key="1">
    <citation type="submission" date="2019-03" db="EMBL/GenBank/DDBJ databases">
        <title>First draft genome of Liparis tanakae, snailfish: a comprehensive survey of snailfish specific genes.</title>
        <authorList>
            <person name="Kim W."/>
            <person name="Song I."/>
            <person name="Jeong J.-H."/>
            <person name="Kim D."/>
            <person name="Kim S."/>
            <person name="Ryu S."/>
            <person name="Song J.Y."/>
            <person name="Lee S.K."/>
        </authorList>
    </citation>
    <scope>NUCLEOTIDE SEQUENCE [LARGE SCALE GENOMIC DNA]</scope>
    <source>
        <tissue evidence="2">Muscle</tissue>
    </source>
</reference>
<feature type="region of interest" description="Disordered" evidence="1">
    <location>
        <begin position="49"/>
        <end position="70"/>
    </location>
</feature>
<proteinExistence type="predicted"/>